<reference evidence="3 4" key="1">
    <citation type="submission" date="2018-02" db="EMBL/GenBank/DDBJ databases">
        <title>Genomic Encyclopedia of Archaeal and Bacterial Type Strains, Phase II (KMG-II): from individual species to whole genera.</title>
        <authorList>
            <person name="Goeker M."/>
        </authorList>
    </citation>
    <scope>NUCLEOTIDE SEQUENCE [LARGE SCALE GENOMIC DNA]</scope>
    <source>
        <strain evidence="3 4">YU 961-1</strain>
    </source>
</reference>
<dbReference type="PRINTS" id="PR00364">
    <property type="entry name" value="DISEASERSIST"/>
</dbReference>
<dbReference type="Gene3D" id="3.40.50.300">
    <property type="entry name" value="P-loop containing nucleotide triphosphate hydrolases"/>
    <property type="match status" value="1"/>
</dbReference>
<dbReference type="PANTHER" id="PTHR47691">
    <property type="entry name" value="REGULATOR-RELATED"/>
    <property type="match status" value="1"/>
</dbReference>
<keyword evidence="1" id="KW-0802">TPR repeat</keyword>
<dbReference type="SUPFAM" id="SSF52540">
    <property type="entry name" value="P-loop containing nucleoside triphosphate hydrolases"/>
    <property type="match status" value="1"/>
</dbReference>
<keyword evidence="4" id="KW-1185">Reference proteome</keyword>
<feature type="domain" description="Orc1-like AAA ATPase" evidence="2">
    <location>
        <begin position="49"/>
        <end position="99"/>
    </location>
</feature>
<dbReference type="PROSITE" id="PS50005">
    <property type="entry name" value="TPR"/>
    <property type="match status" value="1"/>
</dbReference>
<accession>A0A2S6GJ08</accession>
<name>A0A2S6GJ08_9PSEU</name>
<dbReference type="InterPro" id="IPR011990">
    <property type="entry name" value="TPR-like_helical_dom_sf"/>
</dbReference>
<sequence length="689" mass="75458">MVGEVSNVVTGHAGAVLQVGSVVRAREVNVWSGARIPVPRQLPPDTPAFTGRDWELRTLDSALADGTRLCVVTGPPGVGKTALAVRWAHRVEHRYPDGQLVVNLRGFDRDGRPLPPASALDDFLLALDVPPGRIPVDLDAKAGLFRSLVAERRVLVLLDNARDSAQVRPLLPGAPGCAVVVTGRNVLSGLLTEDGAALVRVRPLTRAGGARMLAAAVPGADSDTALSRLVDLCAGLPLALRIVSQRLVSDPHTALADLADELGNSRTRLAGFEVDEESVAIRAVFSWSYDILPPDAARLFRAAGRHPGPHFSLDTAAAYADLPLPRARRAMATLTAAHLVETTGRDRHQFHDLLRCYAEDRAATEAPARRRASVRRAVTGYLAAAEAASRFVRPVRPPLSTEPGREFSDYDDAVAWLDGERPNFLPVVRMAAREGLPELGWRLAGALWPYFDLRKPWEEWTALLRVGLACALTAGDRFGEGLMRHDLAFGFRHRGEPAEAVVELEHALAAFRAVDGTWGIGSCLNWLGDLRRALRQFEPALESCERALGEWRLAGDLVGETWALRNLGLIYRDLGDDERALAAFARARELFEQRSDSRGLASVLRNEGIILRRTGELARSRETLERALAIHRARNDEWNEACSLERLGETRYATGDTDAAVAAWRRALEIFEKFHDHRATRVRLLLSGQ</sequence>
<dbReference type="PANTHER" id="PTHR47691:SF3">
    <property type="entry name" value="HTH-TYPE TRANSCRIPTIONAL REGULATOR RV0890C-RELATED"/>
    <property type="match status" value="1"/>
</dbReference>
<dbReference type="Pfam" id="PF13424">
    <property type="entry name" value="TPR_12"/>
    <property type="match status" value="1"/>
</dbReference>
<evidence type="ECO:0000256" key="1">
    <source>
        <dbReference type="PROSITE-ProRule" id="PRU00339"/>
    </source>
</evidence>
<evidence type="ECO:0000259" key="2">
    <source>
        <dbReference type="Pfam" id="PF13191"/>
    </source>
</evidence>
<dbReference type="AlphaFoldDB" id="A0A2S6GJ08"/>
<dbReference type="SUPFAM" id="SSF48452">
    <property type="entry name" value="TPR-like"/>
    <property type="match status" value="1"/>
</dbReference>
<organism evidence="3 4">
    <name type="scientific">Actinokineospora auranticolor</name>
    <dbReference type="NCBI Taxonomy" id="155976"/>
    <lineage>
        <taxon>Bacteria</taxon>
        <taxon>Bacillati</taxon>
        <taxon>Actinomycetota</taxon>
        <taxon>Actinomycetes</taxon>
        <taxon>Pseudonocardiales</taxon>
        <taxon>Pseudonocardiaceae</taxon>
        <taxon>Actinokineospora</taxon>
    </lineage>
</organism>
<comment type="caution">
    <text evidence="3">The sequence shown here is derived from an EMBL/GenBank/DDBJ whole genome shotgun (WGS) entry which is preliminary data.</text>
</comment>
<dbReference type="InterPro" id="IPR041664">
    <property type="entry name" value="AAA_16"/>
</dbReference>
<dbReference type="OrthoDB" id="581105at2"/>
<gene>
    <name evidence="3" type="ORF">CLV40_11552</name>
</gene>
<dbReference type="InterPro" id="IPR019734">
    <property type="entry name" value="TPR_rpt"/>
</dbReference>
<proteinExistence type="predicted"/>
<dbReference type="EMBL" id="PTIX01000015">
    <property type="protein sequence ID" value="PPK65205.1"/>
    <property type="molecule type" value="Genomic_DNA"/>
</dbReference>
<dbReference type="Gene3D" id="1.25.40.10">
    <property type="entry name" value="Tetratricopeptide repeat domain"/>
    <property type="match status" value="1"/>
</dbReference>
<evidence type="ECO:0000313" key="4">
    <source>
        <dbReference type="Proteomes" id="UP000239203"/>
    </source>
</evidence>
<protein>
    <submittedName>
        <fullName evidence="3">AAA ATPase-like protein</fullName>
    </submittedName>
</protein>
<dbReference type="InterPro" id="IPR027417">
    <property type="entry name" value="P-loop_NTPase"/>
</dbReference>
<dbReference type="Pfam" id="PF13191">
    <property type="entry name" value="AAA_16"/>
    <property type="match status" value="1"/>
</dbReference>
<dbReference type="SMART" id="SM00028">
    <property type="entry name" value="TPR"/>
    <property type="match status" value="4"/>
</dbReference>
<feature type="repeat" description="TPR" evidence="1">
    <location>
        <begin position="561"/>
        <end position="594"/>
    </location>
</feature>
<evidence type="ECO:0000313" key="3">
    <source>
        <dbReference type="EMBL" id="PPK65205.1"/>
    </source>
</evidence>
<dbReference type="Proteomes" id="UP000239203">
    <property type="component" value="Unassembled WGS sequence"/>
</dbReference>